<comment type="caution">
    <text evidence="1">The sequence shown here is derived from an EMBL/GenBank/DDBJ whole genome shotgun (WGS) entry which is preliminary data.</text>
</comment>
<name>A0ACB4UQC9_9ACTN</name>
<dbReference type="EMBL" id="AOST01000025">
    <property type="protein sequence ID" value="ERF67536.1"/>
    <property type="molecule type" value="Genomic_DNA"/>
</dbReference>
<dbReference type="Proteomes" id="UP000053711">
    <property type="component" value="Unassembled WGS sequence"/>
</dbReference>
<accession>A0ACB4UQC9</accession>
<evidence type="ECO:0000313" key="2">
    <source>
        <dbReference type="Proteomes" id="UP000053711"/>
    </source>
</evidence>
<evidence type="ECO:0000313" key="1">
    <source>
        <dbReference type="EMBL" id="ERF67536.1"/>
    </source>
</evidence>
<organism evidence="1 2">
    <name type="scientific">Cutibacterium granulosum TM11</name>
    <dbReference type="NCBI Taxonomy" id="1292373"/>
    <lineage>
        <taxon>Bacteria</taxon>
        <taxon>Bacillati</taxon>
        <taxon>Actinomycetota</taxon>
        <taxon>Actinomycetes</taxon>
        <taxon>Propionibacteriales</taxon>
        <taxon>Propionibacteriaceae</taxon>
        <taxon>Cutibacterium</taxon>
    </lineage>
</organism>
<gene>
    <name evidence="1" type="ORF">H640_02535</name>
</gene>
<protein>
    <submittedName>
        <fullName evidence="1">Uncharacterized protein</fullName>
    </submittedName>
</protein>
<sequence>METTFTVYFDGQFWIGVLEQRVDTTVRAVKVTFGPEPSDAELYEWLREHGNALCDRLAHAAPLTGVPVGKRRTKNPKRMLREAARAAKAPRFSTAAQLALKADQERQRHEKDVRVRQTRRQDAEQSRTRRRKRARARHRGH</sequence>
<reference evidence="1 2" key="1">
    <citation type="journal article" date="2013" name="BMC Genomics">
        <title>Comparative genomics reveals distinct host-interacting traits of three major human-associated propionibacteria.</title>
        <authorList>
            <person name="Mak T.N."/>
            <person name="Schmid M."/>
            <person name="Brzuszkiewicz E."/>
            <person name="Zeng G."/>
            <person name="Meyer R."/>
            <person name="Sfanos K.S."/>
            <person name="Brinkmann V."/>
            <person name="Meyer T.F."/>
            <person name="Bruggemann H."/>
        </authorList>
    </citation>
    <scope>NUCLEOTIDE SEQUENCE [LARGE SCALE GENOMIC DNA]</scope>
    <source>
        <strain evidence="1 2">TM11</strain>
    </source>
</reference>
<proteinExistence type="predicted"/>
<keyword evidence="2" id="KW-1185">Reference proteome</keyword>